<evidence type="ECO:0000313" key="3">
    <source>
        <dbReference type="EMBL" id="TVX95498.1"/>
    </source>
</evidence>
<evidence type="ECO:0000256" key="2">
    <source>
        <dbReference type="SAM" id="Phobius"/>
    </source>
</evidence>
<keyword evidence="2" id="KW-0812">Transmembrane</keyword>
<feature type="transmembrane region" description="Helical" evidence="2">
    <location>
        <begin position="6"/>
        <end position="30"/>
    </location>
</feature>
<dbReference type="InterPro" id="IPR009293">
    <property type="entry name" value="UPF0478"/>
</dbReference>
<organism evidence="3 4">
    <name type="scientific">Cohnella terricola</name>
    <dbReference type="NCBI Taxonomy" id="1289167"/>
    <lineage>
        <taxon>Bacteria</taxon>
        <taxon>Bacillati</taxon>
        <taxon>Bacillota</taxon>
        <taxon>Bacilli</taxon>
        <taxon>Bacillales</taxon>
        <taxon>Paenibacillaceae</taxon>
        <taxon>Cohnella</taxon>
    </lineage>
</organism>
<keyword evidence="2" id="KW-0472">Membrane</keyword>
<dbReference type="OrthoDB" id="2146420at2"/>
<evidence type="ECO:0000256" key="1">
    <source>
        <dbReference type="SAM" id="Coils"/>
    </source>
</evidence>
<dbReference type="RefSeq" id="WP_144707098.1">
    <property type="nucleotide sequence ID" value="NZ_VNJJ01000022.1"/>
</dbReference>
<feature type="coiled-coil region" evidence="1">
    <location>
        <begin position="36"/>
        <end position="70"/>
    </location>
</feature>
<dbReference type="Pfam" id="PF06103">
    <property type="entry name" value="DUF948"/>
    <property type="match status" value="1"/>
</dbReference>
<sequence>MENHDILVWSVAIAVVAFVILCAFLISLAITARKSLVTARSALQEAKESVEDMREEVRKLAENVNEVTGDAREKLQSTDPLFAAVKDAGIMLRELTGTAREATESLSNTIRNQAASAETDKSISPWLEWAVLSARLVMNIRKGRNSNNENSRIQTREGI</sequence>
<accession>A0A559J6I2</accession>
<protein>
    <submittedName>
        <fullName evidence="3">DUF948 domain-containing protein</fullName>
    </submittedName>
</protein>
<proteinExistence type="predicted"/>
<dbReference type="Proteomes" id="UP000316330">
    <property type="component" value="Unassembled WGS sequence"/>
</dbReference>
<dbReference type="AlphaFoldDB" id="A0A559J6I2"/>
<dbReference type="PANTHER" id="PTHR40070:SF1">
    <property type="entry name" value="UPF0478 PROTEIN YTXG"/>
    <property type="match status" value="1"/>
</dbReference>
<reference evidence="3 4" key="1">
    <citation type="submission" date="2019-07" db="EMBL/GenBank/DDBJ databases">
        <authorList>
            <person name="Kim J."/>
        </authorList>
    </citation>
    <scope>NUCLEOTIDE SEQUENCE [LARGE SCALE GENOMIC DNA]</scope>
    <source>
        <strain evidence="3 4">G13</strain>
    </source>
</reference>
<keyword evidence="1" id="KW-0175">Coiled coil</keyword>
<gene>
    <name evidence="3" type="ORF">FPZ45_23525</name>
</gene>
<keyword evidence="4" id="KW-1185">Reference proteome</keyword>
<evidence type="ECO:0000313" key="4">
    <source>
        <dbReference type="Proteomes" id="UP000316330"/>
    </source>
</evidence>
<dbReference type="PANTHER" id="PTHR40070">
    <property type="entry name" value="UPF0478 PROTEIN YTXG"/>
    <property type="match status" value="1"/>
</dbReference>
<comment type="caution">
    <text evidence="3">The sequence shown here is derived from an EMBL/GenBank/DDBJ whole genome shotgun (WGS) entry which is preliminary data.</text>
</comment>
<name>A0A559J6I2_9BACL</name>
<dbReference type="EMBL" id="VNJJ01000022">
    <property type="protein sequence ID" value="TVX95498.1"/>
    <property type="molecule type" value="Genomic_DNA"/>
</dbReference>
<keyword evidence="2" id="KW-1133">Transmembrane helix</keyword>